<dbReference type="RefSeq" id="WP_242284157.1">
    <property type="nucleotide sequence ID" value="NZ_JAKKSL010000001.1"/>
</dbReference>
<reference evidence="2" key="1">
    <citation type="submission" date="2022-01" db="EMBL/GenBank/DDBJ databases">
        <title>Colwellia maritima, isolated from seawater.</title>
        <authorList>
            <person name="Kristyanto S."/>
            <person name="Jung J."/>
            <person name="Jeon C.O."/>
        </authorList>
    </citation>
    <scope>NUCLEOTIDE SEQUENCE</scope>
    <source>
        <strain evidence="2">MSW7</strain>
    </source>
</reference>
<dbReference type="EMBL" id="JAKKSL010000001">
    <property type="protein sequence ID" value="MCI2283017.1"/>
    <property type="molecule type" value="Genomic_DNA"/>
</dbReference>
<accession>A0ABS9WZQ7</accession>
<comment type="caution">
    <text evidence="2">The sequence shown here is derived from an EMBL/GenBank/DDBJ whole genome shotgun (WGS) entry which is preliminary data.</text>
</comment>
<keyword evidence="3" id="KW-1185">Reference proteome</keyword>
<sequence>MIKTNEKISKSLTSKEVAYILNIKPRVLMKMRKLGDKRIPWKGEGKSIMYKLEDVKKFIEICKIT</sequence>
<dbReference type="Pfam" id="PF12728">
    <property type="entry name" value="HTH_17"/>
    <property type="match status" value="1"/>
</dbReference>
<organism evidence="2 3">
    <name type="scientific">Colwellia maritima</name>
    <dbReference type="NCBI Taxonomy" id="2912588"/>
    <lineage>
        <taxon>Bacteria</taxon>
        <taxon>Pseudomonadati</taxon>
        <taxon>Pseudomonadota</taxon>
        <taxon>Gammaproteobacteria</taxon>
        <taxon>Alteromonadales</taxon>
        <taxon>Colwelliaceae</taxon>
        <taxon>Colwellia</taxon>
    </lineage>
</organism>
<name>A0ABS9WZQ7_9GAMM</name>
<feature type="domain" description="Helix-turn-helix" evidence="1">
    <location>
        <begin position="12"/>
        <end position="60"/>
    </location>
</feature>
<proteinExistence type="predicted"/>
<protein>
    <submittedName>
        <fullName evidence="2">Helix-turn-helix domain-containing protein</fullName>
    </submittedName>
</protein>
<dbReference type="Proteomes" id="UP001139646">
    <property type="component" value="Unassembled WGS sequence"/>
</dbReference>
<evidence type="ECO:0000313" key="2">
    <source>
        <dbReference type="EMBL" id="MCI2283017.1"/>
    </source>
</evidence>
<dbReference type="InterPro" id="IPR041657">
    <property type="entry name" value="HTH_17"/>
</dbReference>
<evidence type="ECO:0000313" key="3">
    <source>
        <dbReference type="Proteomes" id="UP001139646"/>
    </source>
</evidence>
<evidence type="ECO:0000259" key="1">
    <source>
        <dbReference type="Pfam" id="PF12728"/>
    </source>
</evidence>
<gene>
    <name evidence="2" type="ORF">L3081_05920</name>
</gene>